<sequence length="802" mass="83191">MRGGSLRVAVQEREAAASAAAAASASANTEGPLLQWFPGFDLPIGLKGRAILRRVLNQRRSLDTARCKQILSEHGIVLGRGVPGHTTNWGGLTVKELLHAAHLLGCWRQVEELCLSFCCSNGLKIEWVRELRARGPHQVTLANLLQMKRNAAAEARRKRQQQPSAPAAAAAASAEGAAALAASPAEAVGGSGALSEDNTSSVTGAAAHKGSGGGSAAGTALATADACFSTSVSTLSSPPPDARSAFGASPPGPSQSQRPPSQLQLEQQRLLPPKTGPEQTDLLDCAFRAADSCGALSYDAALEPLQPPSPPPSCSPAEARSRAASNKRGSTGRRQQQQLHRQQPQRLHPPLSSHAPLPELQWCIGHSPADPSSKHLTTTGRTPRAATAAEAVAAAAAQQLQLEDCCLGLPYAYHQEGSSSSEHQAGGTPDSTCDVSASSWGGGVYWPPPCGRSPNGSSTSAFLGRHAGATSPAPSARRAAAARHAPAGFRKRLRSRSGAVSAAAAAEQQEQQALPLEIPSLQQLLASSSSDSCSCCSASSGEEETPQYPSHAVPSEGAVLNFAGGLPYDGWWSGMVTPLLLSPGNTPLRNIAWGHPDAAETLCGQEADAAAAAAAAGVAVSSADAASDVRTACCYAPEVSNIQGSAASCLQQQNQLLQQQQLLPQRQLLQPRQKRRLKGSAAHQQLHCQKRIRHDSGKSRRINSQLQQQPLLLQHGMPQLFAAGIPQHEHEAFPATAAAACSPEAYEAAAAARMLYHATPWHLDTQGTAAAAAQAAAACEASGDTRDAAGVDLPKPPQGAPR</sequence>
<dbReference type="Proteomes" id="UP000515125">
    <property type="component" value="Unplaced"/>
</dbReference>
<dbReference type="GeneID" id="34619683"/>
<accession>A0A6P6RTR5</accession>
<dbReference type="AlphaFoldDB" id="A0A6P6RTR5"/>
<evidence type="ECO:0000313" key="2">
    <source>
        <dbReference type="Proteomes" id="UP000515125"/>
    </source>
</evidence>
<feature type="compositionally biased region" description="Low complexity" evidence="1">
    <location>
        <begin position="467"/>
        <end position="488"/>
    </location>
</feature>
<feature type="compositionally biased region" description="Low complexity" evidence="1">
    <location>
        <begin position="254"/>
        <end position="264"/>
    </location>
</feature>
<feature type="region of interest" description="Disordered" evidence="1">
    <location>
        <begin position="151"/>
        <end position="170"/>
    </location>
</feature>
<feature type="compositionally biased region" description="Pro residues" evidence="1">
    <location>
        <begin position="305"/>
        <end position="314"/>
    </location>
</feature>
<organism evidence="2 3">
    <name type="scientific">Cyclospora cayetanensis</name>
    <dbReference type="NCBI Taxonomy" id="88456"/>
    <lineage>
        <taxon>Eukaryota</taxon>
        <taxon>Sar</taxon>
        <taxon>Alveolata</taxon>
        <taxon>Apicomplexa</taxon>
        <taxon>Conoidasida</taxon>
        <taxon>Coccidia</taxon>
        <taxon>Eucoccidiorida</taxon>
        <taxon>Eimeriorina</taxon>
        <taxon>Eimeriidae</taxon>
        <taxon>Cyclospora</taxon>
    </lineage>
</organism>
<feature type="region of interest" description="Disordered" evidence="1">
    <location>
        <begin position="188"/>
        <end position="218"/>
    </location>
</feature>
<proteinExistence type="predicted"/>
<dbReference type="RefSeq" id="XP_026191208.1">
    <property type="nucleotide sequence ID" value="XM_026335423.1"/>
</dbReference>
<name>A0A6P6RTR5_9EIME</name>
<evidence type="ECO:0000313" key="3">
    <source>
        <dbReference type="RefSeq" id="XP_026191208.1"/>
    </source>
</evidence>
<feature type="region of interest" description="Disordered" evidence="1">
    <location>
        <begin position="301"/>
        <end position="383"/>
    </location>
</feature>
<gene>
    <name evidence="3" type="primary">LOC34619683</name>
</gene>
<keyword evidence="2" id="KW-1185">Reference proteome</keyword>
<protein>
    <submittedName>
        <fullName evidence="3">Holliday junction resolvase MOC1, chloroplastic</fullName>
    </submittedName>
</protein>
<feature type="region of interest" description="Disordered" evidence="1">
    <location>
        <begin position="780"/>
        <end position="802"/>
    </location>
</feature>
<feature type="region of interest" description="Disordered" evidence="1">
    <location>
        <begin position="455"/>
        <end position="488"/>
    </location>
</feature>
<feature type="compositionally biased region" description="Low complexity" evidence="1">
    <location>
        <begin position="333"/>
        <end position="360"/>
    </location>
</feature>
<feature type="region of interest" description="Disordered" evidence="1">
    <location>
        <begin position="231"/>
        <end position="264"/>
    </location>
</feature>
<feature type="compositionally biased region" description="Low complexity" evidence="1">
    <location>
        <begin position="161"/>
        <end position="170"/>
    </location>
</feature>
<dbReference type="OrthoDB" id="365750at2759"/>
<reference evidence="3" key="1">
    <citation type="submission" date="2025-08" db="UniProtKB">
        <authorList>
            <consortium name="RefSeq"/>
        </authorList>
    </citation>
    <scope>IDENTIFICATION</scope>
</reference>
<feature type="compositionally biased region" description="Low complexity" evidence="1">
    <location>
        <begin position="315"/>
        <end position="324"/>
    </location>
</feature>
<evidence type="ECO:0000256" key="1">
    <source>
        <dbReference type="SAM" id="MobiDB-lite"/>
    </source>
</evidence>